<organism evidence="2">
    <name type="scientific">Lygus hesperus</name>
    <name type="common">Western plant bug</name>
    <dbReference type="NCBI Taxonomy" id="30085"/>
    <lineage>
        <taxon>Eukaryota</taxon>
        <taxon>Metazoa</taxon>
        <taxon>Ecdysozoa</taxon>
        <taxon>Arthropoda</taxon>
        <taxon>Hexapoda</taxon>
        <taxon>Insecta</taxon>
        <taxon>Pterygota</taxon>
        <taxon>Neoptera</taxon>
        <taxon>Paraneoptera</taxon>
        <taxon>Hemiptera</taxon>
        <taxon>Heteroptera</taxon>
        <taxon>Panheteroptera</taxon>
        <taxon>Cimicomorpha</taxon>
        <taxon>Miridae</taxon>
        <taxon>Mirini</taxon>
        <taxon>Lygus</taxon>
    </lineage>
</organism>
<feature type="compositionally biased region" description="Low complexity" evidence="1">
    <location>
        <begin position="54"/>
        <end position="63"/>
    </location>
</feature>
<dbReference type="EMBL" id="GBHO01000454">
    <property type="protein sequence ID" value="JAG43150.1"/>
    <property type="molecule type" value="Transcribed_RNA"/>
</dbReference>
<protein>
    <submittedName>
        <fullName evidence="2">Alpha-1,4-glucan:maltose-1-phosphate maltosyltransferase</fullName>
    </submittedName>
</protein>
<dbReference type="AlphaFoldDB" id="A0A0A9ZIX9"/>
<name>A0A0A9ZIX9_LYGHE</name>
<reference evidence="2" key="1">
    <citation type="journal article" date="2014" name="PLoS ONE">
        <title>Transcriptome-Based Identification of ABC Transporters in the Western Tarnished Plant Bug Lygus hesperus.</title>
        <authorList>
            <person name="Hull J.J."/>
            <person name="Chaney K."/>
            <person name="Geib S.M."/>
            <person name="Fabrick J.A."/>
            <person name="Brent C.S."/>
            <person name="Walsh D."/>
            <person name="Lavine L.C."/>
        </authorList>
    </citation>
    <scope>NUCLEOTIDE SEQUENCE</scope>
</reference>
<sequence>MHERGCRHGAGRTVPAIVLLGTTAAPSGAHVAGATHIGTVSTTPTPEDPGAVSGRGAAELASGGEEGGRRTVYTAGRSSQSAGAATKLRGTERAVEFCVHCAAECGSRTLGGRTVRIVAPTAGR</sequence>
<proteinExistence type="predicted"/>
<gene>
    <name evidence="2" type="primary">glgE_2</name>
    <name evidence="2" type="ORF">CM83_704</name>
</gene>
<feature type="region of interest" description="Disordered" evidence="1">
    <location>
        <begin position="38"/>
        <end position="70"/>
    </location>
</feature>
<keyword evidence="2" id="KW-0808">Transferase</keyword>
<dbReference type="GO" id="GO:0016740">
    <property type="term" value="F:transferase activity"/>
    <property type="evidence" value="ECO:0007669"/>
    <property type="project" value="UniProtKB-KW"/>
</dbReference>
<accession>A0A0A9ZIX9</accession>
<evidence type="ECO:0000313" key="2">
    <source>
        <dbReference type="EMBL" id="JAG43150.1"/>
    </source>
</evidence>
<reference evidence="2" key="2">
    <citation type="submission" date="2014-07" db="EMBL/GenBank/DDBJ databases">
        <authorList>
            <person name="Hull J."/>
        </authorList>
    </citation>
    <scope>NUCLEOTIDE SEQUENCE</scope>
</reference>
<evidence type="ECO:0000256" key="1">
    <source>
        <dbReference type="SAM" id="MobiDB-lite"/>
    </source>
</evidence>